<evidence type="ECO:0000313" key="4">
    <source>
        <dbReference type="Proteomes" id="UP000235114"/>
    </source>
</evidence>
<dbReference type="AlphaFoldDB" id="A0A2N5GGA2"/>
<accession>A0A2N5GGA2</accession>
<dbReference type="EMBL" id="PGVD01000107">
    <property type="protein sequence ID" value="PLR88286.1"/>
    <property type="molecule type" value="Genomic_DNA"/>
</dbReference>
<gene>
    <name evidence="1" type="ORF">CU635_21140</name>
    <name evidence="2" type="ORF">CVD25_22790</name>
</gene>
<comment type="caution">
    <text evidence="1">The sequence shown here is derived from an EMBL/GenBank/DDBJ whole genome shotgun (WGS) entry which is preliminary data.</text>
</comment>
<protein>
    <submittedName>
        <fullName evidence="1">Uncharacterized protein</fullName>
    </submittedName>
</protein>
<evidence type="ECO:0000313" key="1">
    <source>
        <dbReference type="EMBL" id="PLR79787.1"/>
    </source>
</evidence>
<evidence type="ECO:0000313" key="2">
    <source>
        <dbReference type="EMBL" id="PLR88286.1"/>
    </source>
</evidence>
<reference evidence="2 4" key="2">
    <citation type="submission" date="2017-12" db="EMBL/GenBank/DDBJ databases">
        <title>Comparative Functional Genomics of Dry Heat Resistant strains isolated from the Viking Spacecraft.</title>
        <authorList>
            <person name="Seuylemezian A."/>
            <person name="Cooper K."/>
            <person name="Vaishampayan P."/>
        </authorList>
    </citation>
    <scope>NUCLEOTIDE SEQUENCE [LARGE SCALE GENOMIC DNA]</scope>
    <source>
        <strain evidence="2 4">ATCC 29669</strain>
    </source>
</reference>
<organism evidence="1 3">
    <name type="scientific">Bacillus canaveralius</name>
    <dbReference type="NCBI Taxonomy" id="1403243"/>
    <lineage>
        <taxon>Bacteria</taxon>
        <taxon>Bacillati</taxon>
        <taxon>Bacillota</taxon>
        <taxon>Bacilli</taxon>
        <taxon>Bacillales</taxon>
        <taxon>Bacillaceae</taxon>
        <taxon>Bacillus</taxon>
    </lineage>
</organism>
<name>A0A2N5GGA2_9BACI</name>
<dbReference type="RefSeq" id="WP_101579351.1">
    <property type="nucleotide sequence ID" value="NZ_PGVA01000073.1"/>
</dbReference>
<dbReference type="Proteomes" id="UP000235114">
    <property type="component" value="Unassembled WGS sequence"/>
</dbReference>
<dbReference type="EMBL" id="PGVA01000073">
    <property type="protein sequence ID" value="PLR79787.1"/>
    <property type="molecule type" value="Genomic_DNA"/>
</dbReference>
<sequence length="60" mass="7054">MVTMDGKKIDKLNVVESEWEYSVVYGDSEEDWVAKFNKAWADAKEWAHHMADVYNDRISD</sequence>
<reference evidence="1 3" key="1">
    <citation type="submission" date="2017-11" db="EMBL/GenBank/DDBJ databases">
        <title>Comparitive Functional Genomics of Dry Heat Resistant strains isolated from the Viking Spacecraft.</title>
        <authorList>
            <person name="Seuylemezian A."/>
            <person name="Cooper K."/>
            <person name="Vaishampayan P."/>
        </authorList>
    </citation>
    <scope>NUCLEOTIDE SEQUENCE [LARGE SCALE GENOMIC DNA]</scope>
    <source>
        <strain evidence="1 3">M4.6</strain>
    </source>
</reference>
<proteinExistence type="predicted"/>
<keyword evidence="4" id="KW-1185">Reference proteome</keyword>
<dbReference type="Proteomes" id="UP000234951">
    <property type="component" value="Unassembled WGS sequence"/>
</dbReference>
<evidence type="ECO:0000313" key="3">
    <source>
        <dbReference type="Proteomes" id="UP000234951"/>
    </source>
</evidence>